<name>A0ACC1Z2T1_MELAZ</name>
<gene>
    <name evidence="1" type="ORF">OWV82_002478</name>
</gene>
<sequence length="798" mass="87401">MIKQSLVDQDGYLSSWGNKEDRKDCCKWRGVRCSNQTGHVVRLNIQLASKSFFFFGPLAGNISSSLLELPHLTYLDMSSNNFGGQHIPEFIGSLHKLKHLDLSRAGFGGRVPYQLGNLSNLQYLDLSDNLELLQSVISPSVSFANSSKSLVFVDLSNNALSNSTYLWLFKMGSSLVDLNLSGNKLQGPIPDYAFENMPSLVHLDLSGNQISNIPKSFGNFCRINTLNLESNNLTGQLPELFLNLSGCTRNTLEILSLYSNMLSGSVPDFTVFSSLKELYLFDNRLNGPFPASFEQPSNLTMLYLNSNQLTGSLPDFSAFLSLKELDISSNQLIGAFPKNIGQLSNLEFLNLSSNSLQGMITEAHMSNLSRLNLMDLSSNSLSLNFSSGWVPPFQLEYIKLAGCKLGPYFPKWLQTQNYFYLLDISDAGISGTVPEWFWDQSPMLNDLNLSCNHLSGILPDLSLKFAGYPGIDLSSNLFEGPIPPFPPNASTLILSQNMFSGPISFLCQIIEECYVDLSDNQLSGQLPDCILHAKQLIILNLANNNFSGRIPNSMDSNCTIQSLHLHNNSFSGELPSSLKNCTGLTVLDLGNNNLSGSIPAWIGDNLPDLTVLSLRSNQFHGSVPTQLCKLATVQVLDLSQNNISGIIPKCFNNLTAMAQKQSSNAIITYLFPFSLTSGGAADFQDEVSLVWKGLDSKYKNTLGLVKSIDLSSNKLSGYIPEEMMDLEGLISLNLSINCLTGSIPSKVGRLVLLNSLDLSKNLLTEAAANTSSFPLIDGLGYTGNLTCGWKHKVCNKIV</sequence>
<keyword evidence="2" id="KW-1185">Reference proteome</keyword>
<proteinExistence type="predicted"/>
<keyword evidence="1" id="KW-0808">Transferase</keyword>
<evidence type="ECO:0000313" key="2">
    <source>
        <dbReference type="Proteomes" id="UP001164539"/>
    </source>
</evidence>
<reference evidence="1 2" key="1">
    <citation type="journal article" date="2023" name="Science">
        <title>Complex scaffold remodeling in plant triterpene biosynthesis.</title>
        <authorList>
            <person name="De La Pena R."/>
            <person name="Hodgson H."/>
            <person name="Liu J.C."/>
            <person name="Stephenson M.J."/>
            <person name="Martin A.C."/>
            <person name="Owen C."/>
            <person name="Harkess A."/>
            <person name="Leebens-Mack J."/>
            <person name="Jimenez L.E."/>
            <person name="Osbourn A."/>
            <person name="Sattely E.S."/>
        </authorList>
    </citation>
    <scope>NUCLEOTIDE SEQUENCE [LARGE SCALE GENOMIC DNA]</scope>
    <source>
        <strain evidence="2">cv. JPN11</strain>
        <tissue evidence="1">Leaf</tissue>
    </source>
</reference>
<accession>A0ACC1Z2T1</accession>
<dbReference type="Proteomes" id="UP001164539">
    <property type="component" value="Chromosome 1"/>
</dbReference>
<comment type="caution">
    <text evidence="1">The sequence shown here is derived from an EMBL/GenBank/DDBJ whole genome shotgun (WGS) entry which is preliminary data.</text>
</comment>
<organism evidence="1 2">
    <name type="scientific">Melia azedarach</name>
    <name type="common">Chinaberry tree</name>
    <dbReference type="NCBI Taxonomy" id="155640"/>
    <lineage>
        <taxon>Eukaryota</taxon>
        <taxon>Viridiplantae</taxon>
        <taxon>Streptophyta</taxon>
        <taxon>Embryophyta</taxon>
        <taxon>Tracheophyta</taxon>
        <taxon>Spermatophyta</taxon>
        <taxon>Magnoliopsida</taxon>
        <taxon>eudicotyledons</taxon>
        <taxon>Gunneridae</taxon>
        <taxon>Pentapetalae</taxon>
        <taxon>rosids</taxon>
        <taxon>malvids</taxon>
        <taxon>Sapindales</taxon>
        <taxon>Meliaceae</taxon>
        <taxon>Melia</taxon>
    </lineage>
</organism>
<protein>
    <submittedName>
        <fullName evidence="1">Leucine-rich repeat receptor protein kinase</fullName>
    </submittedName>
</protein>
<keyword evidence="1" id="KW-0418">Kinase</keyword>
<keyword evidence="1" id="KW-0675">Receptor</keyword>
<dbReference type="EMBL" id="CM051394">
    <property type="protein sequence ID" value="KAJ4729752.1"/>
    <property type="molecule type" value="Genomic_DNA"/>
</dbReference>
<evidence type="ECO:0000313" key="1">
    <source>
        <dbReference type="EMBL" id="KAJ4729752.1"/>
    </source>
</evidence>